<proteinExistence type="predicted"/>
<reference evidence="1" key="2">
    <citation type="journal article" date="2015" name="Data Brief">
        <title>Shoot transcriptome of the giant reed, Arundo donax.</title>
        <authorList>
            <person name="Barrero R.A."/>
            <person name="Guerrero F.D."/>
            <person name="Moolhuijzen P."/>
            <person name="Goolsby J.A."/>
            <person name="Tidwell J."/>
            <person name="Bellgard S.E."/>
            <person name="Bellgard M.I."/>
        </authorList>
    </citation>
    <scope>NUCLEOTIDE SEQUENCE</scope>
    <source>
        <tissue evidence="1">Shoot tissue taken approximately 20 cm above the soil surface</tissue>
    </source>
</reference>
<sequence>MSHVNTIQKSQVNSQ</sequence>
<organism evidence="1">
    <name type="scientific">Arundo donax</name>
    <name type="common">Giant reed</name>
    <name type="synonym">Donax arundinaceus</name>
    <dbReference type="NCBI Taxonomy" id="35708"/>
    <lineage>
        <taxon>Eukaryota</taxon>
        <taxon>Viridiplantae</taxon>
        <taxon>Streptophyta</taxon>
        <taxon>Embryophyta</taxon>
        <taxon>Tracheophyta</taxon>
        <taxon>Spermatophyta</taxon>
        <taxon>Magnoliopsida</taxon>
        <taxon>Liliopsida</taxon>
        <taxon>Poales</taxon>
        <taxon>Poaceae</taxon>
        <taxon>PACMAD clade</taxon>
        <taxon>Arundinoideae</taxon>
        <taxon>Arundineae</taxon>
        <taxon>Arundo</taxon>
    </lineage>
</organism>
<protein>
    <submittedName>
        <fullName evidence="1">Uncharacterized protein</fullName>
    </submittedName>
</protein>
<accession>A0A0A9HPZ4</accession>
<dbReference type="EMBL" id="GBRH01158716">
    <property type="protein sequence ID" value="JAE39180.1"/>
    <property type="molecule type" value="Transcribed_RNA"/>
</dbReference>
<reference evidence="1" key="1">
    <citation type="submission" date="2014-09" db="EMBL/GenBank/DDBJ databases">
        <authorList>
            <person name="Magalhaes I.L.F."/>
            <person name="Oliveira U."/>
            <person name="Santos F.R."/>
            <person name="Vidigal T.H.D.A."/>
            <person name="Brescovit A.D."/>
            <person name="Santos A.J."/>
        </authorList>
    </citation>
    <scope>NUCLEOTIDE SEQUENCE</scope>
    <source>
        <tissue evidence="1">Shoot tissue taken approximately 20 cm above the soil surface</tissue>
    </source>
</reference>
<name>A0A0A9HPZ4_ARUDO</name>
<evidence type="ECO:0000313" key="1">
    <source>
        <dbReference type="EMBL" id="JAE39180.1"/>
    </source>
</evidence>